<feature type="compositionally biased region" description="Polar residues" evidence="1">
    <location>
        <begin position="91"/>
        <end position="104"/>
    </location>
</feature>
<name>A0A197JY62_9FUNG</name>
<proteinExistence type="predicted"/>
<keyword evidence="3" id="KW-1185">Reference proteome</keyword>
<protein>
    <submittedName>
        <fullName evidence="2">Uncharacterized protein</fullName>
    </submittedName>
</protein>
<feature type="compositionally biased region" description="Low complexity" evidence="1">
    <location>
        <begin position="105"/>
        <end position="145"/>
    </location>
</feature>
<feature type="region of interest" description="Disordered" evidence="1">
    <location>
        <begin position="32"/>
        <end position="55"/>
    </location>
</feature>
<dbReference type="AlphaFoldDB" id="A0A197JY62"/>
<dbReference type="Proteomes" id="UP000078512">
    <property type="component" value="Unassembled WGS sequence"/>
</dbReference>
<evidence type="ECO:0000256" key="1">
    <source>
        <dbReference type="SAM" id="MobiDB-lite"/>
    </source>
</evidence>
<evidence type="ECO:0000313" key="3">
    <source>
        <dbReference type="Proteomes" id="UP000078512"/>
    </source>
</evidence>
<dbReference type="EMBL" id="KV442041">
    <property type="protein sequence ID" value="OAQ29386.1"/>
    <property type="molecule type" value="Genomic_DNA"/>
</dbReference>
<sequence length="166" mass="17382">MRMQNLLSKSKNTHHYEAASEGKWMTVEDAIDRAKDPSRNPLQGKPHFVDPMDPTFDPRVLALNAKYRRHKENHAPVTNVKQQLEDGPAMISTTTRLGTLSPVLSASAGSSAESGSESGSVSGSVSGSASGTRSNSEGSASESGSGSEGESESSRNSDNDDADGSG</sequence>
<feature type="region of interest" description="Disordered" evidence="1">
    <location>
        <begin position="69"/>
        <end position="166"/>
    </location>
</feature>
<accession>A0A197JY62</accession>
<reference evidence="2 3" key="1">
    <citation type="submission" date="2016-05" db="EMBL/GenBank/DDBJ databases">
        <title>Genome sequencing reveals origins of a unique bacterial endosymbiosis in the earliest lineages of terrestrial Fungi.</title>
        <authorList>
            <consortium name="DOE Joint Genome Institute"/>
            <person name="Uehling J."/>
            <person name="Gryganskyi A."/>
            <person name="Hameed K."/>
            <person name="Tschaplinski T."/>
            <person name="Misztal P."/>
            <person name="Wu S."/>
            <person name="Desiro A."/>
            <person name="Vande Pol N."/>
            <person name="Du Z.-Y."/>
            <person name="Zienkiewicz A."/>
            <person name="Zienkiewicz K."/>
            <person name="Morin E."/>
            <person name="Tisserant E."/>
            <person name="Splivallo R."/>
            <person name="Hainaut M."/>
            <person name="Henrissat B."/>
            <person name="Ohm R."/>
            <person name="Kuo A."/>
            <person name="Yan J."/>
            <person name="Lipzen A."/>
            <person name="Nolan M."/>
            <person name="Labutti K."/>
            <person name="Barry K."/>
            <person name="Goldstein A."/>
            <person name="Labbe J."/>
            <person name="Schadt C."/>
            <person name="Tuskan G."/>
            <person name="Grigoriev I."/>
            <person name="Martin F."/>
            <person name="Vilgalys R."/>
            <person name="Bonito G."/>
        </authorList>
    </citation>
    <scope>NUCLEOTIDE SEQUENCE [LARGE SCALE GENOMIC DNA]</scope>
    <source>
        <strain evidence="2 3">AG-77</strain>
    </source>
</reference>
<gene>
    <name evidence="2" type="ORF">K457DRAFT_510520</name>
</gene>
<evidence type="ECO:0000313" key="2">
    <source>
        <dbReference type="EMBL" id="OAQ29386.1"/>
    </source>
</evidence>
<organism evidence="2 3">
    <name type="scientific">Linnemannia elongata AG-77</name>
    <dbReference type="NCBI Taxonomy" id="1314771"/>
    <lineage>
        <taxon>Eukaryota</taxon>
        <taxon>Fungi</taxon>
        <taxon>Fungi incertae sedis</taxon>
        <taxon>Mucoromycota</taxon>
        <taxon>Mortierellomycotina</taxon>
        <taxon>Mortierellomycetes</taxon>
        <taxon>Mortierellales</taxon>
        <taxon>Mortierellaceae</taxon>
        <taxon>Linnemannia</taxon>
    </lineage>
</organism>